<dbReference type="Pfam" id="PF03184">
    <property type="entry name" value="DDE_1"/>
    <property type="match status" value="1"/>
</dbReference>
<protein>
    <recommendedName>
        <fullName evidence="1">DDE-1 domain-containing protein</fullName>
    </recommendedName>
</protein>
<sequence>MTNQLLADRNASPVGNRWASNFVKRHKSSRYGFFNTIAKYGIDLADIYNFGEVGFLIWYRESNLPDDWVMVTSTNYWIDNELGLEWLKHFDRSTSARSIGNYRLLTLNGYKSHHSLDFEKYREVNKIVTLYMPPHSLPLLKPLDVGSGGGRPLSSLGFKVAKDRPRGLIPV</sequence>
<name>A0A8H4KCG3_9HYPO</name>
<dbReference type="InterPro" id="IPR004875">
    <property type="entry name" value="DDE_SF_endonuclease_dom"/>
</dbReference>
<organism evidence="2 3">
    <name type="scientific">Fusarium austroafricanum</name>
    <dbReference type="NCBI Taxonomy" id="2364996"/>
    <lineage>
        <taxon>Eukaryota</taxon>
        <taxon>Fungi</taxon>
        <taxon>Dikarya</taxon>
        <taxon>Ascomycota</taxon>
        <taxon>Pezizomycotina</taxon>
        <taxon>Sordariomycetes</taxon>
        <taxon>Hypocreomycetidae</taxon>
        <taxon>Hypocreales</taxon>
        <taxon>Nectriaceae</taxon>
        <taxon>Fusarium</taxon>
        <taxon>Fusarium concolor species complex</taxon>
    </lineage>
</organism>
<gene>
    <name evidence="2" type="ORF">F53441_9619</name>
</gene>
<dbReference type="OrthoDB" id="5231586at2759"/>
<keyword evidence="3" id="KW-1185">Reference proteome</keyword>
<accession>A0A8H4KCG3</accession>
<evidence type="ECO:0000313" key="3">
    <source>
        <dbReference type="Proteomes" id="UP000605986"/>
    </source>
</evidence>
<comment type="caution">
    <text evidence="2">The sequence shown here is derived from an EMBL/GenBank/DDBJ whole genome shotgun (WGS) entry which is preliminary data.</text>
</comment>
<evidence type="ECO:0000259" key="1">
    <source>
        <dbReference type="Pfam" id="PF03184"/>
    </source>
</evidence>
<dbReference type="GO" id="GO:0003676">
    <property type="term" value="F:nucleic acid binding"/>
    <property type="evidence" value="ECO:0007669"/>
    <property type="project" value="InterPro"/>
</dbReference>
<dbReference type="EMBL" id="JAADJG010000441">
    <property type="protein sequence ID" value="KAF4446773.1"/>
    <property type="molecule type" value="Genomic_DNA"/>
</dbReference>
<evidence type="ECO:0000313" key="2">
    <source>
        <dbReference type="EMBL" id="KAF4446773.1"/>
    </source>
</evidence>
<dbReference type="Proteomes" id="UP000605986">
    <property type="component" value="Unassembled WGS sequence"/>
</dbReference>
<reference evidence="2" key="1">
    <citation type="submission" date="2020-01" db="EMBL/GenBank/DDBJ databases">
        <title>Identification and distribution of gene clusters putatively required for synthesis of sphingolipid metabolism inhibitors in phylogenetically diverse species of the filamentous fungus Fusarium.</title>
        <authorList>
            <person name="Kim H.-S."/>
            <person name="Busman M."/>
            <person name="Brown D.W."/>
            <person name="Divon H."/>
            <person name="Uhlig S."/>
            <person name="Proctor R.H."/>
        </authorList>
    </citation>
    <scope>NUCLEOTIDE SEQUENCE</scope>
    <source>
        <strain evidence="2">NRRL 53441</strain>
    </source>
</reference>
<dbReference type="AlphaFoldDB" id="A0A8H4KCG3"/>
<proteinExistence type="predicted"/>
<feature type="domain" description="DDE-1" evidence="1">
    <location>
        <begin position="67"/>
        <end position="146"/>
    </location>
</feature>